<dbReference type="PANTHER" id="PTHR30576">
    <property type="entry name" value="COLANIC BIOSYNTHESIS UDP-GLUCOSE LIPID CARRIER TRANSFERASE"/>
    <property type="match status" value="1"/>
</dbReference>
<dbReference type="Pfam" id="PF02397">
    <property type="entry name" value="Bac_transf"/>
    <property type="match status" value="1"/>
</dbReference>
<evidence type="ECO:0000313" key="5">
    <source>
        <dbReference type="Proteomes" id="UP000051074"/>
    </source>
</evidence>
<dbReference type="STRING" id="1293597.FC20_GL001486"/>
<organism evidence="4 5">
    <name type="scientific">Lactobacillus equicursoris DSM 19284 = JCM 14600 = CIP 110162</name>
    <dbReference type="NCBI Taxonomy" id="1293597"/>
    <lineage>
        <taxon>Bacteria</taxon>
        <taxon>Bacillati</taxon>
        <taxon>Bacillota</taxon>
        <taxon>Bacilli</taxon>
        <taxon>Lactobacillales</taxon>
        <taxon>Lactobacillaceae</taxon>
        <taxon>Lactobacillus</taxon>
    </lineage>
</organism>
<proteinExistence type="inferred from homology"/>
<feature type="domain" description="Bacterial sugar transferase" evidence="3">
    <location>
        <begin position="33"/>
        <end position="220"/>
    </location>
</feature>
<protein>
    <recommendedName>
        <fullName evidence="3">Bacterial sugar transferase domain-containing protein</fullName>
    </recommendedName>
</protein>
<dbReference type="GO" id="GO:0016780">
    <property type="term" value="F:phosphotransferase activity, for other substituted phosphate groups"/>
    <property type="evidence" value="ECO:0007669"/>
    <property type="project" value="TreeGrafter"/>
</dbReference>
<name>A0A0R1LX49_9LACO</name>
<reference evidence="4 5" key="1">
    <citation type="journal article" date="2015" name="Genome Announc.">
        <title>Expanding the biotechnology potential of lactobacilli through comparative genomics of 213 strains and associated genera.</title>
        <authorList>
            <person name="Sun Z."/>
            <person name="Harris H.M."/>
            <person name="McCann A."/>
            <person name="Guo C."/>
            <person name="Argimon S."/>
            <person name="Zhang W."/>
            <person name="Yang X."/>
            <person name="Jeffery I.B."/>
            <person name="Cooney J.C."/>
            <person name="Kagawa T.F."/>
            <person name="Liu W."/>
            <person name="Song Y."/>
            <person name="Salvetti E."/>
            <person name="Wrobel A."/>
            <person name="Rasinkangas P."/>
            <person name="Parkhill J."/>
            <person name="Rea M.C."/>
            <person name="O'Sullivan O."/>
            <person name="Ritari J."/>
            <person name="Douillard F.P."/>
            <person name="Paul Ross R."/>
            <person name="Yang R."/>
            <person name="Briner A.E."/>
            <person name="Felis G.E."/>
            <person name="de Vos W.M."/>
            <person name="Barrangou R."/>
            <person name="Klaenhammer T.R."/>
            <person name="Caufield P.W."/>
            <person name="Cui Y."/>
            <person name="Zhang H."/>
            <person name="O'Toole P.W."/>
        </authorList>
    </citation>
    <scope>NUCLEOTIDE SEQUENCE [LARGE SCALE GENOMIC DNA]</scope>
    <source>
        <strain evidence="4 5">DSM 19284</strain>
    </source>
</reference>
<comment type="similarity">
    <text evidence="1">Belongs to the bacterial sugar transferase family.</text>
</comment>
<dbReference type="Proteomes" id="UP000051074">
    <property type="component" value="Unassembled WGS sequence"/>
</dbReference>
<dbReference type="AlphaFoldDB" id="A0A0R1LX49"/>
<dbReference type="eggNOG" id="COG2148">
    <property type="taxonomic scope" value="Bacteria"/>
</dbReference>
<keyword evidence="5" id="KW-1185">Reference proteome</keyword>
<evidence type="ECO:0000256" key="1">
    <source>
        <dbReference type="ARBA" id="ARBA00006464"/>
    </source>
</evidence>
<evidence type="ECO:0000256" key="2">
    <source>
        <dbReference type="SAM" id="Phobius"/>
    </source>
</evidence>
<dbReference type="PANTHER" id="PTHR30576:SF10">
    <property type="entry name" value="SLL5057 PROTEIN"/>
    <property type="match status" value="1"/>
</dbReference>
<keyword evidence="2" id="KW-0472">Membrane</keyword>
<keyword evidence="2" id="KW-1133">Transmembrane helix</keyword>
<dbReference type="EMBL" id="AZDU01000054">
    <property type="protein sequence ID" value="KRL00207.1"/>
    <property type="molecule type" value="Genomic_DNA"/>
</dbReference>
<feature type="transmembrane region" description="Helical" evidence="2">
    <location>
        <begin position="35"/>
        <end position="57"/>
    </location>
</feature>
<comment type="caution">
    <text evidence="4">The sequence shown here is derived from an EMBL/GenBank/DDBJ whole genome shotgun (WGS) entry which is preliminary data.</text>
</comment>
<accession>A0A0R1LX49</accession>
<evidence type="ECO:0000313" key="4">
    <source>
        <dbReference type="EMBL" id="KRL00207.1"/>
    </source>
</evidence>
<dbReference type="InterPro" id="IPR003362">
    <property type="entry name" value="Bact_transf"/>
</dbReference>
<sequence length="228" mass="26232">MDEGEEKMDMEVSGSAYVKQSKVKGRPFYHGIKRLFDFLASLLALLLLSPLFLWLAIKIHGEDGGPVFYSQIRIGKNEKPFRIYKFRSMVVNADKMKKKLLEQNEVEGAMFKMHDDPRITKVGKFIRAHSLDELPQLWNVLIGNMSLVGPRPPLPNEVDQYTDYDKQRLLVKPGCSGLWQATSRNAADFAEMVQLDIEYINRSSVFFDLWIIIKTIGVIFHPNGMYED</sequence>
<keyword evidence="2" id="KW-0812">Transmembrane</keyword>
<dbReference type="PATRIC" id="fig|1293597.4.peg.1584"/>
<evidence type="ECO:0000259" key="3">
    <source>
        <dbReference type="Pfam" id="PF02397"/>
    </source>
</evidence>
<gene>
    <name evidence="4" type="ORF">FC20_GL001486</name>
</gene>